<organism evidence="2 3">
    <name type="scientific">Rugosimonospora acidiphila</name>
    <dbReference type="NCBI Taxonomy" id="556531"/>
    <lineage>
        <taxon>Bacteria</taxon>
        <taxon>Bacillati</taxon>
        <taxon>Actinomycetota</taxon>
        <taxon>Actinomycetes</taxon>
        <taxon>Micromonosporales</taxon>
        <taxon>Micromonosporaceae</taxon>
        <taxon>Rugosimonospora</taxon>
    </lineage>
</organism>
<comment type="caution">
    <text evidence="2">The sequence shown here is derived from an EMBL/GenBank/DDBJ whole genome shotgun (WGS) entry which is preliminary data.</text>
</comment>
<gene>
    <name evidence="2" type="ORF">GCM10023322_10520</name>
</gene>
<evidence type="ECO:0000256" key="1">
    <source>
        <dbReference type="SAM" id="MobiDB-lite"/>
    </source>
</evidence>
<evidence type="ECO:0000313" key="2">
    <source>
        <dbReference type="EMBL" id="GAA5179754.1"/>
    </source>
</evidence>
<dbReference type="RefSeq" id="WP_345626614.1">
    <property type="nucleotide sequence ID" value="NZ_BAABJQ010000003.1"/>
</dbReference>
<proteinExistence type="predicted"/>
<feature type="region of interest" description="Disordered" evidence="1">
    <location>
        <begin position="450"/>
        <end position="483"/>
    </location>
</feature>
<keyword evidence="3" id="KW-1185">Reference proteome</keyword>
<accession>A0ABP9RLN8</accession>
<name>A0ABP9RLN8_9ACTN</name>
<reference evidence="3" key="1">
    <citation type="journal article" date="2019" name="Int. J. Syst. Evol. Microbiol.">
        <title>The Global Catalogue of Microorganisms (GCM) 10K type strain sequencing project: providing services to taxonomists for standard genome sequencing and annotation.</title>
        <authorList>
            <consortium name="The Broad Institute Genomics Platform"/>
            <consortium name="The Broad Institute Genome Sequencing Center for Infectious Disease"/>
            <person name="Wu L."/>
            <person name="Ma J."/>
        </authorList>
    </citation>
    <scope>NUCLEOTIDE SEQUENCE [LARGE SCALE GENOMIC DNA]</scope>
    <source>
        <strain evidence="3">JCM 18304</strain>
    </source>
</reference>
<sequence>MSVLTSLARAEAVRAGRAQPIATVRHVHLHERPLVLIPLVLAGEANAPLAAMVGDRCDAPRLLIVPQPRNRDQRFAFAESLASVVVSYVDSFVTRVEAVAADRGREIRVRYADAPQILVPNAAGVGFVRLFGRSTRFRRSYGEAAVAPAVPLLGRWLTFFAERAEHPGSCLLLTATGALAMHWASGQSPVEDQNLAALLGWIAPPSGMTGPRAAAAAEDPLTWPPAGPATDPGFDNEILSPLIEAGDVPALEKALATQLEPTWALMWRAVDLLRDLPVGDRVAGRWDADKDAYTAQVEHHSAGGPPQPRRDSAVAAAQRLNRLERAAASYAAQRAFDDPLVFAEYRLAGEAFAGVVTGAEPERTEGAGRSRKLRPHITVATADPVRLPAGAQVVGVGRPGQKATVVAASEGTVLLELSGGMGRGKVPAPGSVPEVGERVRYSSIVDGYQPTAVFPDRQDTPWTHGGPPAQYEPSDSDAREAWS</sequence>
<protein>
    <submittedName>
        <fullName evidence="2">Uncharacterized protein</fullName>
    </submittedName>
</protein>
<feature type="region of interest" description="Disordered" evidence="1">
    <location>
        <begin position="294"/>
        <end position="313"/>
    </location>
</feature>
<dbReference type="EMBL" id="BAABJQ010000003">
    <property type="protein sequence ID" value="GAA5179754.1"/>
    <property type="molecule type" value="Genomic_DNA"/>
</dbReference>
<dbReference type="Proteomes" id="UP001501570">
    <property type="component" value="Unassembled WGS sequence"/>
</dbReference>
<evidence type="ECO:0000313" key="3">
    <source>
        <dbReference type="Proteomes" id="UP001501570"/>
    </source>
</evidence>